<evidence type="ECO:0000313" key="2">
    <source>
        <dbReference type="EMBL" id="AKG38992.1"/>
    </source>
</evidence>
<keyword evidence="1" id="KW-0812">Transmembrane</keyword>
<sequence>MPFVNKARSFDKLIFCRESTQMLPCATRGGLPGLLFLRVMFLAWWLYLFLLGEVYDALAYWGVGFDSRLCGRAVSCFVGDVQAFVDVCVYLEASVLHMLRYADVLPDHRKAIDSIDAMLRGLGGYGGHA</sequence>
<gene>
    <name evidence="2" type="ORF">MA03_06690</name>
</gene>
<evidence type="ECO:0000313" key="3">
    <source>
        <dbReference type="Proteomes" id="UP000067434"/>
    </source>
</evidence>
<evidence type="ECO:0000256" key="1">
    <source>
        <dbReference type="SAM" id="Phobius"/>
    </source>
</evidence>
<dbReference type="STRING" id="1550241.MA03_06690"/>
<keyword evidence="3" id="KW-1185">Reference proteome</keyword>
<dbReference type="KEGG" id="thf:MA03_06690"/>
<dbReference type="EMBL" id="CP009961">
    <property type="protein sequence ID" value="AKG38992.1"/>
    <property type="molecule type" value="Genomic_DNA"/>
</dbReference>
<dbReference type="PATRIC" id="fig|1550241.5.peg.1390"/>
<keyword evidence="1" id="KW-1133">Transmembrane helix</keyword>
<protein>
    <submittedName>
        <fullName evidence="2">Uncharacterized protein</fullName>
    </submittedName>
</protein>
<feature type="transmembrane region" description="Helical" evidence="1">
    <location>
        <begin position="42"/>
        <end position="63"/>
    </location>
</feature>
<accession>A0A0F7FIF7</accession>
<dbReference type="Proteomes" id="UP000067434">
    <property type="component" value="Chromosome"/>
</dbReference>
<organism evidence="2 3">
    <name type="scientific">Infirmifilum uzonense</name>
    <dbReference type="NCBI Taxonomy" id="1550241"/>
    <lineage>
        <taxon>Archaea</taxon>
        <taxon>Thermoproteota</taxon>
        <taxon>Thermoprotei</taxon>
        <taxon>Thermofilales</taxon>
        <taxon>Thermofilaceae</taxon>
        <taxon>Infirmifilum</taxon>
    </lineage>
</organism>
<dbReference type="AlphaFoldDB" id="A0A0F7FIF7"/>
<keyword evidence="1" id="KW-0472">Membrane</keyword>
<reference evidence="2 3" key="1">
    <citation type="journal article" date="2015" name="Stand. Genomic Sci.">
        <title>Complete genome sequence of and proposal of Thermofilum uzonense sp. nov. a novel hyperthermophilic crenarchaeon and emended description of the genus Thermofilum.</title>
        <authorList>
            <person name="Toshchakov S.V."/>
            <person name="Korzhenkov A.A."/>
            <person name="Samarov N.I."/>
            <person name="Mazunin I.O."/>
            <person name="Mozhey O.I."/>
            <person name="Shmyr I.S."/>
            <person name="Derbikova K.S."/>
            <person name="Taranov E.A."/>
            <person name="Dominova I.N."/>
            <person name="Bonch-Osmolovskaya E.A."/>
            <person name="Patrushev M.V."/>
            <person name="Podosokorskaya O.A."/>
            <person name="Kublanov I.V."/>
        </authorList>
    </citation>
    <scope>NUCLEOTIDE SEQUENCE [LARGE SCALE GENOMIC DNA]</scope>
    <source>
        <strain evidence="2 3">1807-2</strain>
    </source>
</reference>
<name>A0A0F7FIF7_9CREN</name>
<dbReference type="HOGENOM" id="CLU_1943971_0_0_2"/>
<proteinExistence type="predicted"/>